<evidence type="ECO:0000256" key="2">
    <source>
        <dbReference type="ARBA" id="ARBA00022723"/>
    </source>
</evidence>
<evidence type="ECO:0000256" key="5">
    <source>
        <dbReference type="SAM" id="MobiDB-lite"/>
    </source>
</evidence>
<dbReference type="PANTHER" id="PTHR19359">
    <property type="entry name" value="CYTOCHROME B5"/>
    <property type="match status" value="1"/>
</dbReference>
<evidence type="ECO:0000256" key="1">
    <source>
        <dbReference type="ARBA" id="ARBA00022617"/>
    </source>
</evidence>
<feature type="region of interest" description="Disordered" evidence="5">
    <location>
        <begin position="904"/>
        <end position="939"/>
    </location>
</feature>
<dbReference type="InterPro" id="IPR036400">
    <property type="entry name" value="Cyt_B5-like_heme/steroid_sf"/>
</dbReference>
<organism evidence="7 8">
    <name type="scientific">Diaporthe australafricana</name>
    <dbReference type="NCBI Taxonomy" id="127596"/>
    <lineage>
        <taxon>Eukaryota</taxon>
        <taxon>Fungi</taxon>
        <taxon>Dikarya</taxon>
        <taxon>Ascomycota</taxon>
        <taxon>Pezizomycotina</taxon>
        <taxon>Sordariomycetes</taxon>
        <taxon>Sordariomycetidae</taxon>
        <taxon>Diaporthales</taxon>
        <taxon>Diaporthaceae</taxon>
        <taxon>Diaporthe</taxon>
    </lineage>
</organism>
<evidence type="ECO:0000256" key="4">
    <source>
        <dbReference type="ARBA" id="ARBA00038168"/>
    </source>
</evidence>
<dbReference type="PROSITE" id="PS00191">
    <property type="entry name" value="CYTOCHROME_B5_1"/>
    <property type="match status" value="1"/>
</dbReference>
<dbReference type="InterPro" id="IPR018506">
    <property type="entry name" value="Cyt_B5_heme-BS"/>
</dbReference>
<dbReference type="SUPFAM" id="SSF55856">
    <property type="entry name" value="Cytochrome b5-like heme/steroid binding domain"/>
    <property type="match status" value="1"/>
</dbReference>
<evidence type="ECO:0000313" key="7">
    <source>
        <dbReference type="EMBL" id="KAL1871677.1"/>
    </source>
</evidence>
<gene>
    <name evidence="7" type="ORF">Daus18300_004677</name>
</gene>
<feature type="compositionally biased region" description="Basic and acidic residues" evidence="5">
    <location>
        <begin position="917"/>
        <end position="930"/>
    </location>
</feature>
<accession>A0ABR3X7P4</accession>
<keyword evidence="8" id="KW-1185">Reference proteome</keyword>
<sequence length="939" mass="106042">MGYDYVIILLNPGLIRPLLNSNISDASRAQAHLSFALTLCHEMMHAIYRSAMLDLPRHPWSAQEPFYEQPGTSAKDSAWINELGFAWEQALIGGALGEWPLREDDWSAGGLLMFMEDFPNFDTAQGQGQGVDFADHGEDVWFGYGLPAFVAQAYSSDEFWAFHVRKYGLPALRAPKLIQSRMGLGFRSGTPQICQLEYAAQEFYLQLLNFANDFEGRRALWQILRPWYGGKYMQWVTSPYARSLLRNQAGRFRAAHRRRDEEAAQNIYDSLGAVERWGPQFNSNGYLLTQGHTWPDEAIGYLMMTIMPVRAQRSDTDFDYIQQNDWTPSNAANAYAAAQSKRPFEVLMAGSWGAHRVSLKQRNIAFDPNSDLGTRESLLRILKDEIPNRQRQFPMPNAVYQTVKAMFDNVERNAPVFGMVPDRWMPLEFNYVLPPWQSPPAQRNLGNAPSLRSYVAYNPSAQPQQYVPGAAGPGAAAPPGPQNRTAGSARRAPNAPDEGYYTVGEVGDHISTGDLWIIADDGASGYDVYNATDVIEETWADDQLAFNFDDHCERTLLGRKARPGLQQVLQAQGERLGKLIRPIRQQDIFERDGRHGKPFWIVVGNDVFDISNFPFESAHHQNLMTTRPGGNPWNAIVNDGTIDYDQLLIDLKPYRCAVVASGGLERGPGPREETIFTAKEVAWHIYPEATMYTIIRGQVYDLTGYMASHPGGETILRQWAGQDSTTLFERYHGDADRCLAEYDYLRVGRVVPEKQMDQLTDNEVEFQGHVYDPSRIPQDQQQLIGDITQELLVQRPDLITAKLAPPLREIDLDTLHANNGSHVPLPEGMRVARDRVEADPQMPIWVCYRGLVYDMTTVYKFGPDNMRWELERYGGRFKGAVIPQSALGLRLQDEYSCRVIGRLPGTNTGMRGRTRRRSEVDGDGDHDGTGRARQRPRTT</sequence>
<dbReference type="SMART" id="SM01117">
    <property type="entry name" value="Cyt-b5"/>
    <property type="match status" value="1"/>
</dbReference>
<protein>
    <recommendedName>
        <fullName evidence="6">Cytochrome b5 heme-binding domain-containing protein</fullName>
    </recommendedName>
</protein>
<proteinExistence type="inferred from homology"/>
<comment type="caution">
    <text evidence="7">The sequence shown here is derived from an EMBL/GenBank/DDBJ whole genome shotgun (WGS) entry which is preliminary data.</text>
</comment>
<keyword evidence="1" id="KW-0349">Heme</keyword>
<dbReference type="InterPro" id="IPR050668">
    <property type="entry name" value="Cytochrome_b5"/>
</dbReference>
<evidence type="ECO:0000256" key="3">
    <source>
        <dbReference type="ARBA" id="ARBA00023004"/>
    </source>
</evidence>
<dbReference type="InterPro" id="IPR001199">
    <property type="entry name" value="Cyt_B5-like_heme/steroid-bd"/>
</dbReference>
<feature type="domain" description="Cytochrome b5 heme-binding" evidence="6">
    <location>
        <begin position="673"/>
        <end position="751"/>
    </location>
</feature>
<reference evidence="7 8" key="1">
    <citation type="journal article" date="2024" name="IMA Fungus">
        <title>IMA Genome - F19 : A genome assembly and annotation guide to empower mycologists, including annotated draft genome sequences of Ceratocystis pirilliformis, Diaporthe australafricana, Fusarium ophioides, Paecilomyces lecythidis, and Sporothrix stenoceras.</title>
        <authorList>
            <person name="Aylward J."/>
            <person name="Wilson A.M."/>
            <person name="Visagie C.M."/>
            <person name="Spraker J."/>
            <person name="Barnes I."/>
            <person name="Buitendag C."/>
            <person name="Ceriani C."/>
            <person name="Del Mar Angel L."/>
            <person name="du Plessis D."/>
            <person name="Fuchs T."/>
            <person name="Gasser K."/>
            <person name="Kramer D."/>
            <person name="Li W."/>
            <person name="Munsamy K."/>
            <person name="Piso A."/>
            <person name="Price J.L."/>
            <person name="Sonnekus B."/>
            <person name="Thomas C."/>
            <person name="van der Nest A."/>
            <person name="van Dijk A."/>
            <person name="van Heerden A."/>
            <person name="van Vuuren N."/>
            <person name="Yilmaz N."/>
            <person name="Duong T.A."/>
            <person name="van der Merwe N.A."/>
            <person name="Wingfield M.J."/>
            <person name="Wingfield B.D."/>
        </authorList>
    </citation>
    <scope>NUCLEOTIDE SEQUENCE [LARGE SCALE GENOMIC DNA]</scope>
    <source>
        <strain evidence="7 8">CMW 18300</strain>
    </source>
</reference>
<keyword evidence="3" id="KW-0408">Iron</keyword>
<evidence type="ECO:0000259" key="6">
    <source>
        <dbReference type="PROSITE" id="PS50255"/>
    </source>
</evidence>
<evidence type="ECO:0000313" key="8">
    <source>
        <dbReference type="Proteomes" id="UP001583177"/>
    </source>
</evidence>
<dbReference type="Gene3D" id="3.10.120.10">
    <property type="entry name" value="Cytochrome b5-like heme/steroid binding domain"/>
    <property type="match status" value="1"/>
</dbReference>
<feature type="region of interest" description="Disordered" evidence="5">
    <location>
        <begin position="465"/>
        <end position="499"/>
    </location>
</feature>
<dbReference type="EMBL" id="JAWRVE010000032">
    <property type="protein sequence ID" value="KAL1871677.1"/>
    <property type="molecule type" value="Genomic_DNA"/>
</dbReference>
<dbReference type="PROSITE" id="PS50255">
    <property type="entry name" value="CYTOCHROME_B5_2"/>
    <property type="match status" value="1"/>
</dbReference>
<dbReference type="Pfam" id="PF00173">
    <property type="entry name" value="Cyt-b5"/>
    <property type="match status" value="1"/>
</dbReference>
<keyword evidence="2" id="KW-0479">Metal-binding</keyword>
<comment type="similarity">
    <text evidence="4">Belongs to the cytochrome b5 family.</text>
</comment>
<feature type="compositionally biased region" description="Low complexity" evidence="5">
    <location>
        <begin position="465"/>
        <end position="475"/>
    </location>
</feature>
<dbReference type="Proteomes" id="UP001583177">
    <property type="component" value="Unassembled WGS sequence"/>
</dbReference>
<name>A0ABR3X7P4_9PEZI</name>